<dbReference type="AlphaFoldDB" id="A0A366EWA7"/>
<feature type="domain" description="Sublancin immunity protein SunI-like PH" evidence="1">
    <location>
        <begin position="1"/>
        <end position="80"/>
    </location>
</feature>
<accession>A0A366EWA7</accession>
<gene>
    <name evidence="2" type="ORF">DET59_103338</name>
</gene>
<evidence type="ECO:0000313" key="2">
    <source>
        <dbReference type="EMBL" id="RBP06206.1"/>
    </source>
</evidence>
<dbReference type="InterPro" id="IPR055365">
    <property type="entry name" value="PH_SunI-like"/>
</dbReference>
<dbReference type="OrthoDB" id="2623008at2"/>
<proteinExistence type="predicted"/>
<evidence type="ECO:0000313" key="3">
    <source>
        <dbReference type="Proteomes" id="UP000252118"/>
    </source>
</evidence>
<comment type="caution">
    <text evidence="2">The sequence shown here is derived from an EMBL/GenBank/DDBJ whole genome shotgun (WGS) entry which is preliminary data.</text>
</comment>
<dbReference type="EMBL" id="QNRJ01000003">
    <property type="protein sequence ID" value="RBP06206.1"/>
    <property type="molecule type" value="Genomic_DNA"/>
</dbReference>
<name>A0A366EWA7_9BACI</name>
<organism evidence="2 3">
    <name type="scientific">Rossellomorea aquimaris</name>
    <dbReference type="NCBI Taxonomy" id="189382"/>
    <lineage>
        <taxon>Bacteria</taxon>
        <taxon>Bacillati</taxon>
        <taxon>Bacillota</taxon>
        <taxon>Bacilli</taxon>
        <taxon>Bacillales</taxon>
        <taxon>Bacillaceae</taxon>
        <taxon>Rossellomorea</taxon>
    </lineage>
</organism>
<reference evidence="2 3" key="1">
    <citation type="submission" date="2018-06" db="EMBL/GenBank/DDBJ databases">
        <title>Freshwater and sediment microbial communities from various areas in North America, analyzing microbe dynamics in response to fracking.</title>
        <authorList>
            <person name="Lamendella R."/>
        </authorList>
    </citation>
    <scope>NUCLEOTIDE SEQUENCE [LARGE SCALE GENOMIC DNA]</scope>
    <source>
        <strain evidence="2 3">97B</strain>
    </source>
</reference>
<dbReference type="RefSeq" id="WP_113968752.1">
    <property type="nucleotide sequence ID" value="NZ_QNRJ01000003.1"/>
</dbReference>
<dbReference type="Proteomes" id="UP000252118">
    <property type="component" value="Unassembled WGS sequence"/>
</dbReference>
<dbReference type="Pfam" id="PF23491">
    <property type="entry name" value="bPH_8"/>
    <property type="match status" value="1"/>
</dbReference>
<protein>
    <submittedName>
        <fullName evidence="2">PH (Pleckstrin Homology) domain-containing protein</fullName>
    </submittedName>
</protein>
<sequence length="85" mass="9624">MEVKVSRKDENLNIKWQLSNINIPLSDIKEVRNDDTYGGEEKTAMRIGYPYGHTDRVVIQTGSETYILFTSNGGLKEKILSYIGA</sequence>
<evidence type="ECO:0000259" key="1">
    <source>
        <dbReference type="Pfam" id="PF23491"/>
    </source>
</evidence>